<feature type="transmembrane region" description="Helical" evidence="1">
    <location>
        <begin position="48"/>
        <end position="67"/>
    </location>
</feature>
<keyword evidence="3" id="KW-1185">Reference proteome</keyword>
<reference evidence="2 3" key="1">
    <citation type="submission" date="2018-06" db="EMBL/GenBank/DDBJ databases">
        <title>Genomic Encyclopedia of Archaeal and Bacterial Type Strains, Phase II (KMG-II): from individual species to whole genera.</title>
        <authorList>
            <person name="Goeker M."/>
        </authorList>
    </citation>
    <scope>NUCLEOTIDE SEQUENCE [LARGE SCALE GENOMIC DNA]</scope>
    <source>
        <strain evidence="2 3">DSM 23857</strain>
    </source>
</reference>
<dbReference type="Proteomes" id="UP000249547">
    <property type="component" value="Unassembled WGS sequence"/>
</dbReference>
<dbReference type="RefSeq" id="WP_111598284.1">
    <property type="nucleotide sequence ID" value="NZ_QLLL01000005.1"/>
</dbReference>
<keyword evidence="1" id="KW-0472">Membrane</keyword>
<gene>
    <name evidence="2" type="ORF">LX64_02838</name>
</gene>
<organism evidence="2 3">
    <name type="scientific">Chitinophaga skermanii</name>
    <dbReference type="NCBI Taxonomy" id="331697"/>
    <lineage>
        <taxon>Bacteria</taxon>
        <taxon>Pseudomonadati</taxon>
        <taxon>Bacteroidota</taxon>
        <taxon>Chitinophagia</taxon>
        <taxon>Chitinophagales</taxon>
        <taxon>Chitinophagaceae</taxon>
        <taxon>Chitinophaga</taxon>
    </lineage>
</organism>
<feature type="transmembrane region" description="Helical" evidence="1">
    <location>
        <begin position="12"/>
        <end position="36"/>
    </location>
</feature>
<keyword evidence="1" id="KW-1133">Transmembrane helix</keyword>
<sequence length="75" mass="8802">MKYIWFKSFGFSYIPTHIIGCLITLLALLLDVWGIYWCAIELRLDGSLLIVVYSMFFSMVASWWKWIAEKTTATK</sequence>
<name>A0A327QHY2_9BACT</name>
<protein>
    <submittedName>
        <fullName evidence="2">Uncharacterized protein</fullName>
    </submittedName>
</protein>
<comment type="caution">
    <text evidence="2">The sequence shown here is derived from an EMBL/GenBank/DDBJ whole genome shotgun (WGS) entry which is preliminary data.</text>
</comment>
<dbReference type="EMBL" id="QLLL01000005">
    <property type="protein sequence ID" value="RAJ03961.1"/>
    <property type="molecule type" value="Genomic_DNA"/>
</dbReference>
<accession>A0A327QHY2</accession>
<evidence type="ECO:0000256" key="1">
    <source>
        <dbReference type="SAM" id="Phobius"/>
    </source>
</evidence>
<evidence type="ECO:0000313" key="3">
    <source>
        <dbReference type="Proteomes" id="UP000249547"/>
    </source>
</evidence>
<evidence type="ECO:0000313" key="2">
    <source>
        <dbReference type="EMBL" id="RAJ03961.1"/>
    </source>
</evidence>
<proteinExistence type="predicted"/>
<dbReference type="AlphaFoldDB" id="A0A327QHY2"/>
<keyword evidence="1" id="KW-0812">Transmembrane</keyword>
<dbReference type="OrthoDB" id="9255743at2"/>